<reference evidence="2 3" key="1">
    <citation type="submission" date="2020-04" db="EMBL/GenBank/DDBJ databases">
        <title>Knoellia sp. isolate from air conditioner.</title>
        <authorList>
            <person name="Chea S."/>
            <person name="Kim D.-U."/>
        </authorList>
    </citation>
    <scope>NUCLEOTIDE SEQUENCE [LARGE SCALE GENOMIC DNA]</scope>
    <source>
        <strain evidence="2 3">DB2414S</strain>
    </source>
</reference>
<name>A0A849HLV9_9MICO</name>
<protein>
    <submittedName>
        <fullName evidence="2">Uncharacterized protein</fullName>
    </submittedName>
</protein>
<keyword evidence="1" id="KW-0812">Transmembrane</keyword>
<dbReference type="AlphaFoldDB" id="A0A849HLV9"/>
<gene>
    <name evidence="2" type="ORF">HJG52_06200</name>
</gene>
<keyword evidence="1" id="KW-0472">Membrane</keyword>
<dbReference type="RefSeq" id="WP_171242597.1">
    <property type="nucleotide sequence ID" value="NZ_JABEPQ010000001.1"/>
</dbReference>
<keyword evidence="3" id="KW-1185">Reference proteome</keyword>
<accession>A0A849HLV9</accession>
<evidence type="ECO:0000313" key="3">
    <source>
        <dbReference type="Proteomes" id="UP000588586"/>
    </source>
</evidence>
<proteinExistence type="predicted"/>
<feature type="transmembrane region" description="Helical" evidence="1">
    <location>
        <begin position="26"/>
        <end position="47"/>
    </location>
</feature>
<evidence type="ECO:0000256" key="1">
    <source>
        <dbReference type="SAM" id="Phobius"/>
    </source>
</evidence>
<comment type="caution">
    <text evidence="2">The sequence shown here is derived from an EMBL/GenBank/DDBJ whole genome shotgun (WGS) entry which is preliminary data.</text>
</comment>
<keyword evidence="1" id="KW-1133">Transmembrane helix</keyword>
<dbReference type="EMBL" id="JABEPQ010000001">
    <property type="protein sequence ID" value="NNM45597.1"/>
    <property type="molecule type" value="Genomic_DNA"/>
</dbReference>
<sequence>MAVGVRDDATEEATDEVAGLGAPAKAWRTGVVVVLAVMFCLGSLVGNDHWWPFSPWRMYSTSQAATGSVWSTGIEVQTADAPGEWVPAPLTPPNVGLNRAEVEGRIPQIEADPARLGTLAASHAKLRPDAPEWTALRVVRRLIVVVDRKPTGELRTEVLAEWRAP</sequence>
<dbReference type="Proteomes" id="UP000588586">
    <property type="component" value="Unassembled WGS sequence"/>
</dbReference>
<evidence type="ECO:0000313" key="2">
    <source>
        <dbReference type="EMBL" id="NNM45597.1"/>
    </source>
</evidence>
<organism evidence="2 3">
    <name type="scientific">Knoellia koreensis</name>
    <dbReference type="NCBI Taxonomy" id="2730921"/>
    <lineage>
        <taxon>Bacteria</taxon>
        <taxon>Bacillati</taxon>
        <taxon>Actinomycetota</taxon>
        <taxon>Actinomycetes</taxon>
        <taxon>Micrococcales</taxon>
        <taxon>Intrasporangiaceae</taxon>
        <taxon>Knoellia</taxon>
    </lineage>
</organism>